<feature type="transmembrane region" description="Helical" evidence="4">
    <location>
        <begin position="340"/>
        <end position="363"/>
    </location>
</feature>
<dbReference type="PANTHER" id="PTHR43630">
    <property type="entry name" value="POLY-BETA-1,6-N-ACETYL-D-GLUCOSAMINE SYNTHASE"/>
    <property type="match status" value="1"/>
</dbReference>
<evidence type="ECO:0000256" key="4">
    <source>
        <dbReference type="SAM" id="Phobius"/>
    </source>
</evidence>
<organism evidence="5 6">
    <name type="scientific">Ahrensia kielensis</name>
    <dbReference type="NCBI Taxonomy" id="76980"/>
    <lineage>
        <taxon>Bacteria</taxon>
        <taxon>Pseudomonadati</taxon>
        <taxon>Pseudomonadota</taxon>
        <taxon>Alphaproteobacteria</taxon>
        <taxon>Hyphomicrobiales</taxon>
        <taxon>Ahrensiaceae</taxon>
        <taxon>Ahrensia</taxon>
    </lineage>
</organism>
<keyword evidence="2" id="KW-0328">Glycosyltransferase</keyword>
<comment type="similarity">
    <text evidence="1">Belongs to the glycosyltransferase 2 family.</text>
</comment>
<keyword evidence="3" id="KW-0808">Transferase</keyword>
<evidence type="ECO:0000256" key="1">
    <source>
        <dbReference type="ARBA" id="ARBA00006739"/>
    </source>
</evidence>
<evidence type="ECO:0000313" key="5">
    <source>
        <dbReference type="EMBL" id="MEM5501605.1"/>
    </source>
</evidence>
<keyword evidence="6" id="KW-1185">Reference proteome</keyword>
<protein>
    <submittedName>
        <fullName evidence="5">Glycosyltransferase family 2 protein</fullName>
    </submittedName>
</protein>
<dbReference type="Gene3D" id="3.90.550.10">
    <property type="entry name" value="Spore Coat Polysaccharide Biosynthesis Protein SpsA, Chain A"/>
    <property type="match status" value="1"/>
</dbReference>
<name>A0ABU9T6X9_9HYPH</name>
<dbReference type="InterPro" id="IPR029044">
    <property type="entry name" value="Nucleotide-diphossugar_trans"/>
</dbReference>
<feature type="transmembrane region" description="Helical" evidence="4">
    <location>
        <begin position="315"/>
        <end position="334"/>
    </location>
</feature>
<dbReference type="CDD" id="cd06423">
    <property type="entry name" value="CESA_like"/>
    <property type="match status" value="1"/>
</dbReference>
<sequence>MTSYFGEALDYLTAQSFASLLALYWFVFIFEVPRYFLAFLVVILVPREKSQDERDGKPFPGKVSIIIAGHSEETAIERCVMGLYEQSRIPDEIIVVSDGSTDKMASKLGDLLRRGLITQAHSTDLRSGKSAGSNMAARWASGDIVINIDCDCSFDRDAILNVIKPFADPEVVAVSGNILVRNERASLVSTFQAIEYLVTISLGKQAADRLNQVSCVSGAFGAFRNDAYQAVGGLDAGGGEDLDLTLRLRRNGGRIRFVEDAICYTDVPETLNSFVKQRFRWERDAVRLRYRKHRYFLNPFSPYFSIKELVHELEFLFFNVISAAMLPFYILWMFSLYGSFAFVILLSAQLGLLVLDVATFLMAAYATPKNRSYELIPFLVGYTVFNGVYMRFVRLLAYLQEWIFRASYRDTYVPDKVHDVRG</sequence>
<keyword evidence="4" id="KW-0812">Transmembrane</keyword>
<evidence type="ECO:0000256" key="3">
    <source>
        <dbReference type="ARBA" id="ARBA00022679"/>
    </source>
</evidence>
<keyword evidence="4" id="KW-0472">Membrane</keyword>
<reference evidence="5 6" key="1">
    <citation type="submission" date="2024-03" db="EMBL/GenBank/DDBJ databases">
        <title>Community enrichment and isolation of bacterial strains for fucoidan degradation.</title>
        <authorList>
            <person name="Sichert A."/>
        </authorList>
    </citation>
    <scope>NUCLEOTIDE SEQUENCE [LARGE SCALE GENOMIC DNA]</scope>
    <source>
        <strain evidence="5 6">AS62</strain>
    </source>
</reference>
<comment type="caution">
    <text evidence="5">The sequence shown here is derived from an EMBL/GenBank/DDBJ whole genome shotgun (WGS) entry which is preliminary data.</text>
</comment>
<evidence type="ECO:0000256" key="2">
    <source>
        <dbReference type="ARBA" id="ARBA00022676"/>
    </source>
</evidence>
<keyword evidence="4" id="KW-1133">Transmembrane helix</keyword>
<feature type="transmembrane region" description="Helical" evidence="4">
    <location>
        <begin position="20"/>
        <end position="45"/>
    </location>
</feature>
<dbReference type="EMBL" id="JBBMQO010000004">
    <property type="protein sequence ID" value="MEM5501605.1"/>
    <property type="molecule type" value="Genomic_DNA"/>
</dbReference>
<dbReference type="Proteomes" id="UP001477870">
    <property type="component" value="Unassembled WGS sequence"/>
</dbReference>
<dbReference type="SUPFAM" id="SSF53448">
    <property type="entry name" value="Nucleotide-diphospho-sugar transferases"/>
    <property type="match status" value="1"/>
</dbReference>
<dbReference type="PANTHER" id="PTHR43630:SF1">
    <property type="entry name" value="POLY-BETA-1,6-N-ACETYL-D-GLUCOSAMINE SYNTHASE"/>
    <property type="match status" value="1"/>
</dbReference>
<gene>
    <name evidence="5" type="ORF">WNY59_08395</name>
</gene>
<feature type="transmembrane region" description="Helical" evidence="4">
    <location>
        <begin position="375"/>
        <end position="392"/>
    </location>
</feature>
<proteinExistence type="inferred from homology"/>
<accession>A0ABU9T6X9</accession>
<dbReference type="RefSeq" id="WP_018689337.1">
    <property type="nucleotide sequence ID" value="NZ_JBBMQO010000004.1"/>
</dbReference>
<evidence type="ECO:0000313" key="6">
    <source>
        <dbReference type="Proteomes" id="UP001477870"/>
    </source>
</evidence>
<dbReference type="Pfam" id="PF13641">
    <property type="entry name" value="Glyco_tranf_2_3"/>
    <property type="match status" value="1"/>
</dbReference>